<feature type="compositionally biased region" description="Low complexity" evidence="1">
    <location>
        <begin position="31"/>
        <end position="42"/>
    </location>
</feature>
<dbReference type="RefSeq" id="WP_048469167.1">
    <property type="nucleotide sequence ID" value="NZ_JYNL01000009.1"/>
</dbReference>
<dbReference type="Proteomes" id="UP000036513">
    <property type="component" value="Unassembled WGS sequence"/>
</dbReference>
<evidence type="ECO:0000256" key="1">
    <source>
        <dbReference type="SAM" id="MobiDB-lite"/>
    </source>
</evidence>
<reference evidence="2 3" key="1">
    <citation type="journal article" date="2015" name="Genome Biol. Evol.">
        <title>Characterization of Three Mycobacterium spp. with Potential Use in Bioremediation by Genome Sequencing and Comparative Genomics.</title>
        <authorList>
            <person name="Das S."/>
            <person name="Pettersson B.M."/>
            <person name="Behra P.R."/>
            <person name="Ramesh M."/>
            <person name="Dasgupta S."/>
            <person name="Bhattacharya A."/>
            <person name="Kirsebom L.A."/>
        </authorList>
    </citation>
    <scope>NUCLEOTIDE SEQUENCE [LARGE SCALE GENOMIC DNA]</scope>
    <source>
        <strain evidence="2 3">DSM 43826</strain>
    </source>
</reference>
<dbReference type="AlphaFoldDB" id="A0A0J6WLP6"/>
<dbReference type="PATRIC" id="fig|37916.4.peg.1156"/>
<sequence length="131" mass="13883">MSTTKITRQRVLRAAGEQHPVIGLIDQADGTATPPADNVATPDPAPAAPAPAPAAPAPTAPPAPRTPLAAETAEEHASKKQVNYRLDPALISELKKASLVHSYRQGRQISQNQIVETALREWLDANGPFDL</sequence>
<comment type="caution">
    <text evidence="2">The sequence shown here is derived from an EMBL/GenBank/DDBJ whole genome shotgun (WGS) entry which is preliminary data.</text>
</comment>
<protein>
    <submittedName>
        <fullName evidence="2">Uncharacterized protein</fullName>
    </submittedName>
</protein>
<feature type="compositionally biased region" description="Pro residues" evidence="1">
    <location>
        <begin position="43"/>
        <end position="65"/>
    </location>
</feature>
<gene>
    <name evidence="2" type="ORF">MCHLDSM_01270</name>
</gene>
<keyword evidence="3" id="KW-1185">Reference proteome</keyword>
<proteinExistence type="predicted"/>
<dbReference type="STRING" id="37916.MCHLDSM_01270"/>
<feature type="region of interest" description="Disordered" evidence="1">
    <location>
        <begin position="21"/>
        <end position="83"/>
    </location>
</feature>
<evidence type="ECO:0000313" key="3">
    <source>
        <dbReference type="Proteomes" id="UP000036513"/>
    </source>
</evidence>
<accession>A0A0J6WLP6</accession>
<organism evidence="2 3">
    <name type="scientific">Mycolicibacterium chlorophenolicum</name>
    <dbReference type="NCBI Taxonomy" id="37916"/>
    <lineage>
        <taxon>Bacteria</taxon>
        <taxon>Bacillati</taxon>
        <taxon>Actinomycetota</taxon>
        <taxon>Actinomycetes</taxon>
        <taxon>Mycobacteriales</taxon>
        <taxon>Mycobacteriaceae</taxon>
        <taxon>Mycolicibacterium</taxon>
    </lineage>
</organism>
<name>A0A0J6WLP6_9MYCO</name>
<dbReference type="EMBL" id="JYNL01000009">
    <property type="protein sequence ID" value="KMO82647.1"/>
    <property type="molecule type" value="Genomic_DNA"/>
</dbReference>
<evidence type="ECO:0000313" key="2">
    <source>
        <dbReference type="EMBL" id="KMO82647.1"/>
    </source>
</evidence>